<dbReference type="InterPro" id="IPR050089">
    <property type="entry name" value="SAICAR_synthetase"/>
</dbReference>
<dbReference type="Proteomes" id="UP000596742">
    <property type="component" value="Unassembled WGS sequence"/>
</dbReference>
<evidence type="ECO:0000256" key="3">
    <source>
        <dbReference type="ARBA" id="ARBA00010478"/>
    </source>
</evidence>
<comment type="pathway">
    <text evidence="1">Purine metabolism; IMP biosynthesis via de novo pathway; 5-amino-1-(5-phospho-D-ribosyl)imidazole-4-carboxamide from 5-amino-1-(5-phospho-D-ribosyl)imidazole-4-carboxylate: step 1/2.</text>
</comment>
<comment type="caution">
    <text evidence="13">The sequence shown here is derived from an EMBL/GenBank/DDBJ whole genome shotgun (WGS) entry which is preliminary data.</text>
</comment>
<evidence type="ECO:0000313" key="13">
    <source>
        <dbReference type="EMBL" id="VDI18729.1"/>
    </source>
</evidence>
<keyword evidence="9" id="KW-0067">ATP-binding</keyword>
<dbReference type="GO" id="GO:0006189">
    <property type="term" value="P:'de novo' IMP biosynthetic process"/>
    <property type="evidence" value="ECO:0007669"/>
    <property type="project" value="UniProtKB-UniPathway"/>
</dbReference>
<dbReference type="SUPFAM" id="SSF56104">
    <property type="entry name" value="SAICAR synthase-like"/>
    <property type="match status" value="1"/>
</dbReference>
<sequence length="434" mass="47857">MEEKVPSEYKLGSLVIEGKTKRVYNLDSHSGHVLLESKDKITAGDGVRAHDMKGKAAISTSTTSAIFSLLKDVGIKSHFIKQVSQTAILARKCEMIPIEWVTRRVATGSFLKRNEGVKEGYRFSPPKQETFFKDDANHDPQWSFEQCVEAKLKMGGVLIGPDELDIMRKTTVTVFEVLEKCWSSLDCSLIDMKIEFGIDSQTGEILLSDVIDSDSWRLWPSGDKRLMKDKQVYRNLDIVTQEALDTVKRNFEWVADKVTLLNRKPRARAVVIMGSATDMTHCEKIKAACTKYGVPCELRVSSAHKGTDATMSILAEYEGEGIPTVFIAVAGRSNGLGPVLSGNAVWPVINCPPLSADWGSHDVWSSLRLPSGLGCSTVMSPEAAALMAAQTLSLNEHVIWSRLRAAQLNTWTGLKYADKKVRDQAVAVNGVNGH</sequence>
<dbReference type="GO" id="GO:0005829">
    <property type="term" value="C:cytosol"/>
    <property type="evidence" value="ECO:0007669"/>
    <property type="project" value="TreeGrafter"/>
</dbReference>
<comment type="similarity">
    <text evidence="4">In the N-terminal section; belongs to the SAICAR synthetase family.</text>
</comment>
<evidence type="ECO:0000256" key="11">
    <source>
        <dbReference type="ARBA" id="ARBA00023268"/>
    </source>
</evidence>
<keyword evidence="14" id="KW-1185">Reference proteome</keyword>
<dbReference type="OrthoDB" id="9991235at2759"/>
<evidence type="ECO:0000256" key="9">
    <source>
        <dbReference type="ARBA" id="ARBA00022840"/>
    </source>
</evidence>
<dbReference type="AlphaFoldDB" id="A0A8B6DDU4"/>
<evidence type="ECO:0000313" key="14">
    <source>
        <dbReference type="Proteomes" id="UP000596742"/>
    </source>
</evidence>
<dbReference type="UniPathway" id="UPA00074">
    <property type="reaction ID" value="UER00130"/>
</dbReference>
<keyword evidence="5" id="KW-0436">Ligase</keyword>
<dbReference type="PANTHER" id="PTHR43599:SF3">
    <property type="entry name" value="SI:DKEY-6E2.2"/>
    <property type="match status" value="1"/>
</dbReference>
<dbReference type="SUPFAM" id="SSF52255">
    <property type="entry name" value="N5-CAIR mutase (phosphoribosylaminoimidazole carboxylase, PurE)"/>
    <property type="match status" value="1"/>
</dbReference>
<dbReference type="Pfam" id="PF00731">
    <property type="entry name" value="AIRC"/>
    <property type="match status" value="1"/>
</dbReference>
<dbReference type="GO" id="GO:0005524">
    <property type="term" value="F:ATP binding"/>
    <property type="evidence" value="ECO:0007669"/>
    <property type="project" value="UniProtKB-KW"/>
</dbReference>
<evidence type="ECO:0000256" key="1">
    <source>
        <dbReference type="ARBA" id="ARBA00004672"/>
    </source>
</evidence>
<evidence type="ECO:0000256" key="4">
    <source>
        <dbReference type="ARBA" id="ARBA00011020"/>
    </source>
</evidence>
<dbReference type="PANTHER" id="PTHR43599">
    <property type="entry name" value="MULTIFUNCTIONAL PROTEIN ADE2"/>
    <property type="match status" value="1"/>
</dbReference>
<name>A0A8B6DDU4_MYTGA</name>
<dbReference type="HAMAP" id="MF_02045">
    <property type="entry name" value="PurE_classII"/>
    <property type="match status" value="1"/>
</dbReference>
<accession>A0A8B6DDU4</accession>
<evidence type="ECO:0000256" key="5">
    <source>
        <dbReference type="ARBA" id="ARBA00022598"/>
    </source>
</evidence>
<protein>
    <submittedName>
        <fullName evidence="13">Phosphoribosylaminoimidazole carboxylase / phosphoribosylaminoimidazole-succinocarboxamide synthase</fullName>
    </submittedName>
</protein>
<dbReference type="FunFam" id="3.30.200.20:FF:000183">
    <property type="entry name" value="Probable multifunctional protein ADE2"/>
    <property type="match status" value="1"/>
</dbReference>
<evidence type="ECO:0000256" key="10">
    <source>
        <dbReference type="ARBA" id="ARBA00023239"/>
    </source>
</evidence>
<organism evidence="13 14">
    <name type="scientific">Mytilus galloprovincialis</name>
    <name type="common">Mediterranean mussel</name>
    <dbReference type="NCBI Taxonomy" id="29158"/>
    <lineage>
        <taxon>Eukaryota</taxon>
        <taxon>Metazoa</taxon>
        <taxon>Spiralia</taxon>
        <taxon>Lophotrochozoa</taxon>
        <taxon>Mollusca</taxon>
        <taxon>Bivalvia</taxon>
        <taxon>Autobranchia</taxon>
        <taxon>Pteriomorphia</taxon>
        <taxon>Mytilida</taxon>
        <taxon>Mytiloidea</taxon>
        <taxon>Mytilidae</taxon>
        <taxon>Mytilinae</taxon>
        <taxon>Mytilus</taxon>
    </lineage>
</organism>
<dbReference type="Gene3D" id="3.40.50.1970">
    <property type="match status" value="1"/>
</dbReference>
<dbReference type="InterPro" id="IPR000031">
    <property type="entry name" value="PurE_dom"/>
</dbReference>
<keyword evidence="10" id="KW-0456">Lyase</keyword>
<evidence type="ECO:0000256" key="8">
    <source>
        <dbReference type="ARBA" id="ARBA00022793"/>
    </source>
</evidence>
<reference evidence="13" key="1">
    <citation type="submission" date="2018-11" db="EMBL/GenBank/DDBJ databases">
        <authorList>
            <person name="Alioto T."/>
            <person name="Alioto T."/>
        </authorList>
    </citation>
    <scope>NUCLEOTIDE SEQUENCE</scope>
</reference>
<dbReference type="SMART" id="SM01001">
    <property type="entry name" value="AIRC"/>
    <property type="match status" value="1"/>
</dbReference>
<dbReference type="Pfam" id="PF01259">
    <property type="entry name" value="SAICAR_synt"/>
    <property type="match status" value="1"/>
</dbReference>
<keyword evidence="11" id="KW-0511">Multifunctional enzyme</keyword>
<evidence type="ECO:0000256" key="2">
    <source>
        <dbReference type="ARBA" id="ARBA00004747"/>
    </source>
</evidence>
<dbReference type="EMBL" id="UYJE01003374">
    <property type="protein sequence ID" value="VDI18729.1"/>
    <property type="molecule type" value="Genomic_DNA"/>
</dbReference>
<comment type="pathway">
    <text evidence="2">Purine metabolism; IMP biosynthesis via de novo pathway; 5-amino-1-(5-phospho-D-ribosyl)imidazole-4-carboxylate from 5-amino-1-(5-phospho-D-ribosyl)imidazole (carboxylase route): step 1/1.</text>
</comment>
<evidence type="ECO:0000256" key="7">
    <source>
        <dbReference type="ARBA" id="ARBA00022755"/>
    </source>
</evidence>
<dbReference type="GO" id="GO:0016831">
    <property type="term" value="F:carboxy-lyase activity"/>
    <property type="evidence" value="ECO:0007669"/>
    <property type="project" value="UniProtKB-KW"/>
</dbReference>
<dbReference type="FunFam" id="3.30.470.20:FF:000020">
    <property type="entry name" value="Probable multifunctional protein ADE2"/>
    <property type="match status" value="1"/>
</dbReference>
<proteinExistence type="inferred from homology"/>
<evidence type="ECO:0000256" key="6">
    <source>
        <dbReference type="ARBA" id="ARBA00022741"/>
    </source>
</evidence>
<dbReference type="FunFam" id="3.40.50.1970:FF:000006">
    <property type="entry name" value="Probable multifunctional protein ADE2"/>
    <property type="match status" value="1"/>
</dbReference>
<feature type="domain" description="PurE" evidence="12">
    <location>
        <begin position="267"/>
        <end position="414"/>
    </location>
</feature>
<dbReference type="InterPro" id="IPR033626">
    <property type="entry name" value="PurE_classII"/>
</dbReference>
<dbReference type="PROSITE" id="PS01057">
    <property type="entry name" value="SAICAR_SYNTHETASE_1"/>
    <property type="match status" value="1"/>
</dbReference>
<dbReference type="Gene3D" id="3.30.470.20">
    <property type="entry name" value="ATP-grasp fold, B domain"/>
    <property type="match status" value="1"/>
</dbReference>
<comment type="similarity">
    <text evidence="3">In the C-terminal section; belongs to the AIR carboxylase family. Class II subfamily.</text>
</comment>
<keyword evidence="8" id="KW-0210">Decarboxylase</keyword>
<dbReference type="CDD" id="cd01416">
    <property type="entry name" value="SAICAR_synt_Ade5"/>
    <property type="match status" value="1"/>
</dbReference>
<dbReference type="HAMAP" id="MF_00137">
    <property type="entry name" value="SAICAR_synth"/>
    <property type="match status" value="1"/>
</dbReference>
<dbReference type="PROSITE" id="PS01058">
    <property type="entry name" value="SAICAR_SYNTHETASE_2"/>
    <property type="match status" value="1"/>
</dbReference>
<evidence type="ECO:0000259" key="12">
    <source>
        <dbReference type="SMART" id="SM01001"/>
    </source>
</evidence>
<keyword evidence="7" id="KW-0658">Purine biosynthesis</keyword>
<dbReference type="Gene3D" id="3.30.200.20">
    <property type="entry name" value="Phosphorylase Kinase, domain 1"/>
    <property type="match status" value="1"/>
</dbReference>
<gene>
    <name evidence="13" type="ORF">MGAL_10B064041</name>
</gene>
<dbReference type="GO" id="GO:0004639">
    <property type="term" value="F:phosphoribosylaminoimidazolesuccinocarboxamide synthase activity"/>
    <property type="evidence" value="ECO:0007669"/>
    <property type="project" value="InterPro"/>
</dbReference>
<keyword evidence="6" id="KW-0547">Nucleotide-binding</keyword>
<dbReference type="InterPro" id="IPR028923">
    <property type="entry name" value="SAICAR_synt/ADE2_N"/>
</dbReference>
<dbReference type="InterPro" id="IPR018236">
    <property type="entry name" value="SAICAR_synthetase_CS"/>
</dbReference>